<evidence type="ECO:0000256" key="1">
    <source>
        <dbReference type="ARBA" id="ARBA00022729"/>
    </source>
</evidence>
<dbReference type="Pfam" id="PF10531">
    <property type="entry name" value="SLBB"/>
    <property type="match status" value="2"/>
</dbReference>
<evidence type="ECO:0008006" key="6">
    <source>
        <dbReference type="Google" id="ProtNLM"/>
    </source>
</evidence>
<dbReference type="KEGG" id="dwd:DSCW_30820"/>
<evidence type="ECO:0000259" key="2">
    <source>
        <dbReference type="Pfam" id="PF02563"/>
    </source>
</evidence>
<accession>A0A5K7Z4L6</accession>
<dbReference type="InterPro" id="IPR019554">
    <property type="entry name" value="Soluble_ligand-bd"/>
</dbReference>
<sequence length="348" mass="38293">MNDTMASDPRIEWMHRQRTAGRILLLLLAAVTILGSCAPLSTPANEETDSEPVAAYYLKADEINRMNTMILSRAQTVSPPGEYLLGEGDLLQISVFEAEELDSKVRVSSRGLINLPLIETVAVKGLTAIQAEEKIEALYRASYIKNPHVTIFVEEHISQRITLVGQFKIPGTYDYPSKQRLLDVIALGGGMNEKAGQLVQVRRSRSVSGQPDTFMIDLDQLITQGNTQLNIEINGGDVVFIPEAGVFFVDGSVRRPGAYAIKHHTVVQEAIVEAGGFETWAKKDAIKLLRVFENGERKVIDLDLSLSDVREMAINDRDILVVEESGAAGFMKGFGVSFLGTGFSYYGR</sequence>
<evidence type="ECO:0000259" key="3">
    <source>
        <dbReference type="Pfam" id="PF10531"/>
    </source>
</evidence>
<dbReference type="AlphaFoldDB" id="A0A5K7Z4L6"/>
<dbReference type="GO" id="GO:0015159">
    <property type="term" value="F:polysaccharide transmembrane transporter activity"/>
    <property type="evidence" value="ECO:0007669"/>
    <property type="project" value="InterPro"/>
</dbReference>
<dbReference type="InterPro" id="IPR049712">
    <property type="entry name" value="Poly_export"/>
</dbReference>
<keyword evidence="1" id="KW-0732">Signal</keyword>
<organism evidence="4 5">
    <name type="scientific">Desulfosarcina widdelii</name>
    <dbReference type="NCBI Taxonomy" id="947919"/>
    <lineage>
        <taxon>Bacteria</taxon>
        <taxon>Pseudomonadati</taxon>
        <taxon>Thermodesulfobacteriota</taxon>
        <taxon>Desulfobacteria</taxon>
        <taxon>Desulfobacterales</taxon>
        <taxon>Desulfosarcinaceae</taxon>
        <taxon>Desulfosarcina</taxon>
    </lineage>
</organism>
<gene>
    <name evidence="4" type="ORF">DSCW_30820</name>
</gene>
<feature type="domain" description="Polysaccharide export protein N-terminal" evidence="2">
    <location>
        <begin position="79"/>
        <end position="153"/>
    </location>
</feature>
<proteinExistence type="predicted"/>
<dbReference type="InterPro" id="IPR003715">
    <property type="entry name" value="Poly_export_N"/>
</dbReference>
<dbReference type="PANTHER" id="PTHR33619">
    <property type="entry name" value="POLYSACCHARIDE EXPORT PROTEIN GFCE-RELATED"/>
    <property type="match status" value="1"/>
</dbReference>
<keyword evidence="5" id="KW-1185">Reference proteome</keyword>
<evidence type="ECO:0000313" key="5">
    <source>
        <dbReference type="Proteomes" id="UP000427769"/>
    </source>
</evidence>
<dbReference type="RefSeq" id="WP_170302319.1">
    <property type="nucleotide sequence ID" value="NZ_AP021875.1"/>
</dbReference>
<protein>
    <recommendedName>
        <fullName evidence="6">Soluble ligand binding domain-containing protein</fullName>
    </recommendedName>
</protein>
<dbReference type="EMBL" id="AP021875">
    <property type="protein sequence ID" value="BBO75665.1"/>
    <property type="molecule type" value="Genomic_DNA"/>
</dbReference>
<evidence type="ECO:0000313" key="4">
    <source>
        <dbReference type="EMBL" id="BBO75665.1"/>
    </source>
</evidence>
<feature type="domain" description="Soluble ligand binding" evidence="3">
    <location>
        <begin position="161"/>
        <end position="204"/>
    </location>
</feature>
<dbReference type="PANTHER" id="PTHR33619:SF3">
    <property type="entry name" value="POLYSACCHARIDE EXPORT PROTEIN GFCE-RELATED"/>
    <property type="match status" value="1"/>
</dbReference>
<feature type="domain" description="Soluble ligand binding" evidence="3">
    <location>
        <begin position="246"/>
        <end position="297"/>
    </location>
</feature>
<name>A0A5K7Z4L6_9BACT</name>
<dbReference type="Proteomes" id="UP000427769">
    <property type="component" value="Chromosome"/>
</dbReference>
<dbReference type="Gene3D" id="3.10.560.10">
    <property type="entry name" value="Outer membrane lipoprotein wza domain like"/>
    <property type="match status" value="2"/>
</dbReference>
<reference evidence="4 5" key="1">
    <citation type="submission" date="2019-11" db="EMBL/GenBank/DDBJ databases">
        <title>Comparative genomics of hydrocarbon-degrading Desulfosarcina strains.</title>
        <authorList>
            <person name="Watanabe M."/>
            <person name="Kojima H."/>
            <person name="Fukui M."/>
        </authorList>
    </citation>
    <scope>NUCLEOTIDE SEQUENCE [LARGE SCALE GENOMIC DNA]</scope>
    <source>
        <strain evidence="4 5">PP31</strain>
    </source>
</reference>
<dbReference type="Pfam" id="PF02563">
    <property type="entry name" value="Poly_export"/>
    <property type="match status" value="1"/>
</dbReference>